<sequence length="265" mass="29886">MPDTSPDTATGRDWMRPLRYAYRLPLLLLHLLVSLPVTLLVITLPFLARRRTAAGESWAHRMIRWWSQVLMRVFGFRVHRIGEPLPGAVLFVANHVSWMDIELMHSQRMMGFVAKSEISRWPFVGWLASRGETIYHHRGSNDSLHGVMHQMVERLQSGRAVGVFPEGRTSTGHEIGKFHARIFQPAVLAGVPAQPVALRYGRGGDAQTVIAFQPGENFLQNFLRILGEPGRVAEVHFLDPVPASEDGRRRMAEACRQRIAEAMVG</sequence>
<feature type="domain" description="Phospholipid/glycerol acyltransferase" evidence="7">
    <location>
        <begin position="89"/>
        <end position="201"/>
    </location>
</feature>
<dbReference type="EMBL" id="VRTS01000008">
    <property type="protein sequence ID" value="TXK60756.1"/>
    <property type="molecule type" value="Genomic_DNA"/>
</dbReference>
<keyword evidence="9" id="KW-1185">Reference proteome</keyword>
<keyword evidence="4" id="KW-0443">Lipid metabolism</keyword>
<keyword evidence="6" id="KW-0472">Membrane</keyword>
<dbReference type="OrthoDB" id="9806880at2"/>
<keyword evidence="3" id="KW-0808">Transferase</keyword>
<dbReference type="Proteomes" id="UP000321248">
    <property type="component" value="Unassembled WGS sequence"/>
</dbReference>
<reference evidence="8 9" key="1">
    <citation type="submission" date="2019-08" db="EMBL/GenBank/DDBJ databases">
        <authorList>
            <person name="Karlyshev A.V."/>
        </authorList>
    </citation>
    <scope>NUCLEOTIDE SEQUENCE [LARGE SCALE GENOMIC DNA]</scope>
    <source>
        <strain evidence="8 9">Alg18-2.2</strain>
    </source>
</reference>
<evidence type="ECO:0000256" key="2">
    <source>
        <dbReference type="ARBA" id="ARBA00022516"/>
    </source>
</evidence>
<evidence type="ECO:0000313" key="8">
    <source>
        <dbReference type="EMBL" id="TXK60756.1"/>
    </source>
</evidence>
<dbReference type="SMART" id="SM00563">
    <property type="entry name" value="PlsC"/>
    <property type="match status" value="1"/>
</dbReference>
<evidence type="ECO:0000256" key="4">
    <source>
        <dbReference type="ARBA" id="ARBA00023098"/>
    </source>
</evidence>
<dbReference type="AlphaFoldDB" id="A0A5C8KNB1"/>
<dbReference type="PANTHER" id="PTHR10434:SF64">
    <property type="entry name" value="1-ACYL-SN-GLYCEROL-3-PHOSPHATE ACYLTRANSFERASE-RELATED"/>
    <property type="match status" value="1"/>
</dbReference>
<protein>
    <submittedName>
        <fullName evidence="8">1-acyl-sn-glycerol-3-phosphate acyltransferase</fullName>
    </submittedName>
</protein>
<keyword evidence="6" id="KW-0812">Transmembrane</keyword>
<evidence type="ECO:0000256" key="5">
    <source>
        <dbReference type="ARBA" id="ARBA00023315"/>
    </source>
</evidence>
<organism evidence="8 9">
    <name type="scientific">Alkalisalibacterium limincola</name>
    <dbReference type="NCBI Taxonomy" id="2699169"/>
    <lineage>
        <taxon>Bacteria</taxon>
        <taxon>Pseudomonadati</taxon>
        <taxon>Pseudomonadota</taxon>
        <taxon>Gammaproteobacteria</taxon>
        <taxon>Lysobacterales</taxon>
        <taxon>Lysobacteraceae</taxon>
        <taxon>Alkalisalibacterium</taxon>
    </lineage>
</organism>
<evidence type="ECO:0000256" key="3">
    <source>
        <dbReference type="ARBA" id="ARBA00022679"/>
    </source>
</evidence>
<comment type="pathway">
    <text evidence="1">Lipid metabolism.</text>
</comment>
<evidence type="ECO:0000259" key="7">
    <source>
        <dbReference type="SMART" id="SM00563"/>
    </source>
</evidence>
<dbReference type="GO" id="GO:0003841">
    <property type="term" value="F:1-acylglycerol-3-phosphate O-acyltransferase activity"/>
    <property type="evidence" value="ECO:0007669"/>
    <property type="project" value="TreeGrafter"/>
</dbReference>
<dbReference type="CDD" id="cd07989">
    <property type="entry name" value="LPLAT_AGPAT-like"/>
    <property type="match status" value="1"/>
</dbReference>
<dbReference type="InterPro" id="IPR002123">
    <property type="entry name" value="Plipid/glycerol_acylTrfase"/>
</dbReference>
<evidence type="ECO:0000313" key="9">
    <source>
        <dbReference type="Proteomes" id="UP000321248"/>
    </source>
</evidence>
<accession>A0A5C8KNB1</accession>
<keyword evidence="2" id="KW-0444">Lipid biosynthesis</keyword>
<keyword evidence="6" id="KW-1133">Transmembrane helix</keyword>
<name>A0A5C8KNB1_9GAMM</name>
<proteinExistence type="predicted"/>
<comment type="caution">
    <text evidence="8">The sequence shown here is derived from an EMBL/GenBank/DDBJ whole genome shotgun (WGS) entry which is preliminary data.</text>
</comment>
<feature type="transmembrane region" description="Helical" evidence="6">
    <location>
        <begin position="20"/>
        <end position="47"/>
    </location>
</feature>
<dbReference type="PANTHER" id="PTHR10434">
    <property type="entry name" value="1-ACYL-SN-GLYCEROL-3-PHOSPHATE ACYLTRANSFERASE"/>
    <property type="match status" value="1"/>
</dbReference>
<keyword evidence="5 8" id="KW-0012">Acyltransferase</keyword>
<dbReference type="GO" id="GO:0006654">
    <property type="term" value="P:phosphatidic acid biosynthetic process"/>
    <property type="evidence" value="ECO:0007669"/>
    <property type="project" value="TreeGrafter"/>
</dbReference>
<dbReference type="Pfam" id="PF01553">
    <property type="entry name" value="Acyltransferase"/>
    <property type="match status" value="1"/>
</dbReference>
<gene>
    <name evidence="8" type="ORF">FU658_11490</name>
</gene>
<dbReference type="SUPFAM" id="SSF69593">
    <property type="entry name" value="Glycerol-3-phosphate (1)-acyltransferase"/>
    <property type="match status" value="1"/>
</dbReference>
<evidence type="ECO:0000256" key="1">
    <source>
        <dbReference type="ARBA" id="ARBA00005189"/>
    </source>
</evidence>
<dbReference type="RefSeq" id="WP_147892215.1">
    <property type="nucleotide sequence ID" value="NZ_VRTS01000008.1"/>
</dbReference>
<evidence type="ECO:0000256" key="6">
    <source>
        <dbReference type="SAM" id="Phobius"/>
    </source>
</evidence>